<dbReference type="SUPFAM" id="SSF51735">
    <property type="entry name" value="NAD(P)-binding Rossmann-fold domains"/>
    <property type="match status" value="1"/>
</dbReference>
<feature type="domain" description="NmrA-like" evidence="1">
    <location>
        <begin position="2"/>
        <end position="236"/>
    </location>
</feature>
<proteinExistence type="predicted"/>
<dbReference type="InterPro" id="IPR036291">
    <property type="entry name" value="NAD(P)-bd_dom_sf"/>
</dbReference>
<dbReference type="Gene3D" id="3.40.50.720">
    <property type="entry name" value="NAD(P)-binding Rossmann-like Domain"/>
    <property type="match status" value="1"/>
</dbReference>
<gene>
    <name evidence="2" type="ORF">B7R25_17515</name>
</gene>
<dbReference type="OrthoDB" id="3243290at2"/>
<dbReference type="CDD" id="cd05269">
    <property type="entry name" value="TMR_SDR_a"/>
    <property type="match status" value="1"/>
</dbReference>
<dbReference type="EMBL" id="NBXE01000106">
    <property type="protein sequence ID" value="RFA24134.1"/>
    <property type="molecule type" value="Genomic_DNA"/>
</dbReference>
<dbReference type="InterPro" id="IPR051604">
    <property type="entry name" value="Ergot_Alk_Oxidoreductase"/>
</dbReference>
<dbReference type="Proteomes" id="UP000257080">
    <property type="component" value="Unassembled WGS sequence"/>
</dbReference>
<accession>A0A3E0W842</accession>
<dbReference type="RefSeq" id="WP_116420148.1">
    <property type="nucleotide sequence ID" value="NZ_NBXC01000044.1"/>
</dbReference>
<dbReference type="InterPro" id="IPR008030">
    <property type="entry name" value="NmrA-like"/>
</dbReference>
<dbReference type="PANTHER" id="PTHR43162:SF1">
    <property type="entry name" value="PRESTALK A DIFFERENTIATION PROTEIN A"/>
    <property type="match status" value="1"/>
</dbReference>
<evidence type="ECO:0000313" key="2">
    <source>
        <dbReference type="EMBL" id="RFA24134.1"/>
    </source>
</evidence>
<sequence length="290" mass="31663">MSDIITITGATGEIGGRTLRTLHEAGAEVRAVARRPEQVARFKSEGIDAVLSNLDDVEALTKAFQGSDQVMLVTAASPKQAVHGRNVVLAARAAGVRAITHLSTADANPESDIPWARAPWHTDQLIQLSGMEWTILRPSAFMQNLTEFAAPITRGFFPQTTRRGRVAWTDADDIARVAATVLREGVHVGAEPVITGPELFSARQVADTFSKELGRRVRYIHLPSRVFAGVIRLGGADAWTAEGLRHQFARVVRHGIDHADVLTDDVERITGRPATTLEAWVRANKTRFAR</sequence>
<reference evidence="2 3" key="1">
    <citation type="submission" date="2017-04" db="EMBL/GenBank/DDBJ databases">
        <title>Comparative genome analysis of Subtercola boreus.</title>
        <authorList>
            <person name="Cho Y.-J."/>
            <person name="Cho A."/>
            <person name="Kim O.-S."/>
            <person name="Lee J.-I."/>
        </authorList>
    </citation>
    <scope>NUCLEOTIDE SEQUENCE [LARGE SCALE GENOMIC DNA]</scope>
    <source>
        <strain evidence="2 3">P28004</strain>
    </source>
</reference>
<comment type="caution">
    <text evidence="2">The sequence shown here is derived from an EMBL/GenBank/DDBJ whole genome shotgun (WGS) entry which is preliminary data.</text>
</comment>
<organism evidence="2 3">
    <name type="scientific">Subtercola boreus</name>
    <dbReference type="NCBI Taxonomy" id="120213"/>
    <lineage>
        <taxon>Bacteria</taxon>
        <taxon>Bacillati</taxon>
        <taxon>Actinomycetota</taxon>
        <taxon>Actinomycetes</taxon>
        <taxon>Micrococcales</taxon>
        <taxon>Microbacteriaceae</taxon>
        <taxon>Subtercola</taxon>
    </lineage>
</organism>
<protein>
    <recommendedName>
        <fullName evidence="1">NmrA-like domain-containing protein</fullName>
    </recommendedName>
</protein>
<dbReference type="PANTHER" id="PTHR43162">
    <property type="match status" value="1"/>
</dbReference>
<dbReference type="Pfam" id="PF05368">
    <property type="entry name" value="NmrA"/>
    <property type="match status" value="1"/>
</dbReference>
<evidence type="ECO:0000313" key="3">
    <source>
        <dbReference type="Proteomes" id="UP000257080"/>
    </source>
</evidence>
<evidence type="ECO:0000259" key="1">
    <source>
        <dbReference type="Pfam" id="PF05368"/>
    </source>
</evidence>
<dbReference type="AlphaFoldDB" id="A0A3E0W842"/>
<dbReference type="Gene3D" id="3.90.25.10">
    <property type="entry name" value="UDP-galactose 4-epimerase, domain 1"/>
    <property type="match status" value="1"/>
</dbReference>
<name>A0A3E0W842_9MICO</name>